<organism evidence="1 2">
    <name type="scientific">Eretmocerus hayati</name>
    <dbReference type="NCBI Taxonomy" id="131215"/>
    <lineage>
        <taxon>Eukaryota</taxon>
        <taxon>Metazoa</taxon>
        <taxon>Ecdysozoa</taxon>
        <taxon>Arthropoda</taxon>
        <taxon>Hexapoda</taxon>
        <taxon>Insecta</taxon>
        <taxon>Pterygota</taxon>
        <taxon>Neoptera</taxon>
        <taxon>Endopterygota</taxon>
        <taxon>Hymenoptera</taxon>
        <taxon>Apocrita</taxon>
        <taxon>Proctotrupomorpha</taxon>
        <taxon>Chalcidoidea</taxon>
        <taxon>Aphelinidae</taxon>
        <taxon>Aphelininae</taxon>
        <taxon>Eretmocerus</taxon>
    </lineage>
</organism>
<keyword evidence="2" id="KW-1185">Reference proteome</keyword>
<evidence type="ECO:0000313" key="1">
    <source>
        <dbReference type="EMBL" id="KAJ8683774.1"/>
    </source>
</evidence>
<reference evidence="1" key="1">
    <citation type="submission" date="2023-04" db="EMBL/GenBank/DDBJ databases">
        <title>A chromosome-level genome assembly of the parasitoid wasp Eretmocerus hayati.</title>
        <authorList>
            <person name="Zhong Y."/>
            <person name="Liu S."/>
            <person name="Liu Y."/>
        </authorList>
    </citation>
    <scope>NUCLEOTIDE SEQUENCE</scope>
    <source>
        <strain evidence="1">ZJU_SS_LIU_2023</strain>
    </source>
</reference>
<dbReference type="Proteomes" id="UP001239111">
    <property type="component" value="Chromosome 1"/>
</dbReference>
<name>A0ACC2PKE6_9HYME</name>
<dbReference type="EMBL" id="CM056741">
    <property type="protein sequence ID" value="KAJ8683774.1"/>
    <property type="molecule type" value="Genomic_DNA"/>
</dbReference>
<protein>
    <submittedName>
        <fullName evidence="1">Uncharacterized protein</fullName>
    </submittedName>
</protein>
<accession>A0ACC2PKE6</accession>
<proteinExistence type="predicted"/>
<comment type="caution">
    <text evidence="1">The sequence shown here is derived from an EMBL/GenBank/DDBJ whole genome shotgun (WGS) entry which is preliminary data.</text>
</comment>
<gene>
    <name evidence="1" type="ORF">QAD02_019566</name>
</gene>
<evidence type="ECO:0000313" key="2">
    <source>
        <dbReference type="Proteomes" id="UP001239111"/>
    </source>
</evidence>
<sequence length="291" mass="33435">MVRYGQITASTTMVLLRPGRRYSVAYDDASHLHGESTDEIAVSGDVNKKNPSQKVSMEKHTASHLDKRTYPCQYCHKKYNHMSNLWRHKILHTGNVRYPCEICGRRCRNTSTLKAHMKTHIGESPFACEICGKKFKREGNMNNHMKKHHGIRPLPCSICDRTFTQSANHEKHMLLHKSGRTFTYKICENGLIFRETLNTDTETHDETGDPPCTGESEINVGIEELLNCRVNEFDPPSDMESNDLRHQDVSEILERAILGHHSEDSCDEETRMKINSIIEDINKSYNEKYGN</sequence>